<feature type="signal peptide" evidence="4">
    <location>
        <begin position="1"/>
        <end position="25"/>
    </location>
</feature>
<feature type="chain" id="PRO_5009581389" evidence="4">
    <location>
        <begin position="26"/>
        <end position="630"/>
    </location>
</feature>
<name>A0A1G1XUQ2_9BACT</name>
<accession>A0A1G1XUQ2</accession>
<keyword evidence="3" id="KW-1015">Disulfide bond</keyword>
<comment type="caution">
    <text evidence="5">The sequence shown here is derived from an EMBL/GenBank/DDBJ whole genome shotgun (WGS) entry which is preliminary data.</text>
</comment>
<dbReference type="InterPro" id="IPR011936">
    <property type="entry name" value="Myxo_disulph_rpt"/>
</dbReference>
<evidence type="ECO:0000256" key="3">
    <source>
        <dbReference type="ARBA" id="ARBA00023157"/>
    </source>
</evidence>
<evidence type="ECO:0000313" key="5">
    <source>
        <dbReference type="EMBL" id="OGY43320.1"/>
    </source>
</evidence>
<evidence type="ECO:0000256" key="2">
    <source>
        <dbReference type="ARBA" id="ARBA00022737"/>
    </source>
</evidence>
<evidence type="ECO:0000256" key="1">
    <source>
        <dbReference type="ARBA" id="ARBA00022729"/>
    </source>
</evidence>
<reference evidence="5 6" key="1">
    <citation type="journal article" date="2016" name="Nat. Commun.">
        <title>Thousands of microbial genomes shed light on interconnected biogeochemical processes in an aquifer system.</title>
        <authorList>
            <person name="Anantharaman K."/>
            <person name="Brown C.T."/>
            <person name="Hug L.A."/>
            <person name="Sharon I."/>
            <person name="Castelle C.J."/>
            <person name="Probst A.J."/>
            <person name="Thomas B.C."/>
            <person name="Singh A."/>
            <person name="Wilkins M.J."/>
            <person name="Karaoz U."/>
            <person name="Brodie E.L."/>
            <person name="Williams K.H."/>
            <person name="Hubbard S.S."/>
            <person name="Banfield J.F."/>
        </authorList>
    </citation>
    <scope>NUCLEOTIDE SEQUENCE [LARGE SCALE GENOMIC DNA]</scope>
</reference>
<evidence type="ECO:0000256" key="4">
    <source>
        <dbReference type="SAM" id="SignalP"/>
    </source>
</evidence>
<organism evidence="5 6">
    <name type="scientific">Candidatus Buchananbacteria bacterium RIFCSPHIGHO2_01_FULL_39_8</name>
    <dbReference type="NCBI Taxonomy" id="1797533"/>
    <lineage>
        <taxon>Bacteria</taxon>
        <taxon>Candidatus Buchananiibacteriota</taxon>
    </lineage>
</organism>
<dbReference type="Proteomes" id="UP000176241">
    <property type="component" value="Unassembled WGS sequence"/>
</dbReference>
<keyword evidence="1 4" id="KW-0732">Signal</keyword>
<gene>
    <name evidence="5" type="ORF">A2731_02215</name>
</gene>
<dbReference type="AlphaFoldDB" id="A0A1G1XUQ2"/>
<evidence type="ECO:0000313" key="6">
    <source>
        <dbReference type="Proteomes" id="UP000176241"/>
    </source>
</evidence>
<dbReference type="NCBIfam" id="TIGR02232">
    <property type="entry name" value="myxo_disulf_rpt"/>
    <property type="match status" value="1"/>
</dbReference>
<proteinExistence type="predicted"/>
<keyword evidence="2" id="KW-0677">Repeat</keyword>
<sequence length="630" mass="68194">MTNKIKLGVFLLVIFSLSVFILVSAQEAPPPPPKVCGDGNIDEPNDLGVTEQCDDGNQVDGDGCNYSSGSGCRFVCGDGAVQSPNGDDQYEKCDTVGNGYCTNDPNKECTEDKDCPGSKERCIFSCTSECGVKLLGWAWSDNFGWLSLNRDNCDHLSPEVLPPGSGYDVTEVCLDHFDPDIDYYVQILPDQNSNLTGRAWSPEKNIGWVCFGDYCNAFSGGDFGSVDPPDSQNRSWARVADFNVANSDISGWAKILLNGDEGWVSLNCDDMGGCGTSDYKLQLGSEFYSVHGDDNNKVLRKVLFGWAWNGSDSIGGLGWINFTPVVSGLKPWLETRAGDIYARGGIRASRPIGAFNATYRILAFGGIKALSAQGELWLDEKYGPIDFPTPQTRYSNILGKLDVNGLFCSAPCTNKYGNKVLGLSSLEEVITNSESLGGNIYYHDGEVVIGEGGNLLASGGNMIFRNGSNFEKGSGTIIVNGDLTIKTNIEYDPNDALTKFINLASVAWIVRGDLKISPNVQKLAGNFIVLGKPDVSLCDQDPLIETPGCGQVYSCYGGSAGTCDDYRLEVSGLMMARKFFFKRTYTDPGEEVQLGSELIIYDGRLLAHIPPGLDDFVSALPIWRSGVFSQ</sequence>
<protein>
    <submittedName>
        <fullName evidence="5">Uncharacterized protein</fullName>
    </submittedName>
</protein>
<dbReference type="EMBL" id="MHIC01000050">
    <property type="protein sequence ID" value="OGY43320.1"/>
    <property type="molecule type" value="Genomic_DNA"/>
</dbReference>